<sequence>MDMDQCHENSYKGSIIDLGNDNCYLDYIIFLKENENIMWRKVDGCFLQMTFIDIIQKTFSFLENSVGQE</sequence>
<dbReference type="AlphaFoldDB" id="A0A9J6A7B5"/>
<dbReference type="EMBL" id="JACXVP010000002">
    <property type="protein sequence ID" value="KAG5620226.1"/>
    <property type="molecule type" value="Genomic_DNA"/>
</dbReference>
<accession>A0A9J6A7B5</accession>
<evidence type="ECO:0000313" key="1">
    <source>
        <dbReference type="EMBL" id="KAG5620226.1"/>
    </source>
</evidence>
<keyword evidence="2" id="KW-1185">Reference proteome</keyword>
<evidence type="ECO:0000313" key="2">
    <source>
        <dbReference type="Proteomes" id="UP000824120"/>
    </source>
</evidence>
<organism evidence="1 2">
    <name type="scientific">Solanum commersonii</name>
    <name type="common">Commerson's wild potato</name>
    <name type="synonym">Commerson's nightshade</name>
    <dbReference type="NCBI Taxonomy" id="4109"/>
    <lineage>
        <taxon>Eukaryota</taxon>
        <taxon>Viridiplantae</taxon>
        <taxon>Streptophyta</taxon>
        <taxon>Embryophyta</taxon>
        <taxon>Tracheophyta</taxon>
        <taxon>Spermatophyta</taxon>
        <taxon>Magnoliopsida</taxon>
        <taxon>eudicotyledons</taxon>
        <taxon>Gunneridae</taxon>
        <taxon>Pentapetalae</taxon>
        <taxon>asterids</taxon>
        <taxon>lamiids</taxon>
        <taxon>Solanales</taxon>
        <taxon>Solanaceae</taxon>
        <taxon>Solanoideae</taxon>
        <taxon>Solaneae</taxon>
        <taxon>Solanum</taxon>
    </lineage>
</organism>
<name>A0A9J6A7B5_SOLCO</name>
<comment type="caution">
    <text evidence="1">The sequence shown here is derived from an EMBL/GenBank/DDBJ whole genome shotgun (WGS) entry which is preliminary data.</text>
</comment>
<dbReference type="Proteomes" id="UP000824120">
    <property type="component" value="Chromosome 2"/>
</dbReference>
<reference evidence="1 2" key="1">
    <citation type="submission" date="2020-09" db="EMBL/GenBank/DDBJ databases">
        <title>De no assembly of potato wild relative species, Solanum commersonii.</title>
        <authorList>
            <person name="Cho K."/>
        </authorList>
    </citation>
    <scope>NUCLEOTIDE SEQUENCE [LARGE SCALE GENOMIC DNA]</scope>
    <source>
        <strain evidence="1">LZ3.2</strain>
        <tissue evidence="1">Leaf</tissue>
    </source>
</reference>
<proteinExistence type="predicted"/>
<gene>
    <name evidence="1" type="ORF">H5410_005444</name>
</gene>
<protein>
    <submittedName>
        <fullName evidence="1">Uncharacterized protein</fullName>
    </submittedName>
</protein>
<feature type="non-terminal residue" evidence="1">
    <location>
        <position position="69"/>
    </location>
</feature>